<sequence length="372" mass="42621">MGDTTFEVSPEVRPTKKLETVDYVGALRIALRRPIEASWLPRNPLVACDNDHALLSAIRIAFYNHMPLRLSPDAIWITIARGFALHVNEHAEELRHRFVSHKGKEKLVVNRMDFAPGEDNPWPEVFEEFSIQLADRTGDLASLVQADFSTTGPVERAISHLMAMDAFKSYFEFEMFAGCGIPNVTLTGTLEDWQDLRARTRRFKDYGLKEWIEALDPILEQFESAKSGNPEADFWKSMFRFNSSSGADVMTGWANVLFPYFQDSDESLYRNPYLDDWRQRLEIDDKQTWRERGDDPQGIGLASIPSCFTNVALKVHWGDVETEMRLVGGLLGVSQNEETQEVEPECGWVVIYDEPVDPLSKYYKRLDDLKNL</sequence>
<gene>
    <name evidence="1" type="ORF">Mal52_59960</name>
</gene>
<reference evidence="1 2" key="1">
    <citation type="submission" date="2019-02" db="EMBL/GenBank/DDBJ databases">
        <title>Deep-cultivation of Planctomycetes and their phenomic and genomic characterization uncovers novel biology.</title>
        <authorList>
            <person name="Wiegand S."/>
            <person name="Jogler M."/>
            <person name="Boedeker C."/>
            <person name="Pinto D."/>
            <person name="Vollmers J."/>
            <person name="Rivas-Marin E."/>
            <person name="Kohn T."/>
            <person name="Peeters S.H."/>
            <person name="Heuer A."/>
            <person name="Rast P."/>
            <person name="Oberbeckmann S."/>
            <person name="Bunk B."/>
            <person name="Jeske O."/>
            <person name="Meyerdierks A."/>
            <person name="Storesund J.E."/>
            <person name="Kallscheuer N."/>
            <person name="Luecker S."/>
            <person name="Lage O.M."/>
            <person name="Pohl T."/>
            <person name="Merkel B.J."/>
            <person name="Hornburger P."/>
            <person name="Mueller R.-W."/>
            <person name="Bruemmer F."/>
            <person name="Labrenz M."/>
            <person name="Spormann A.M."/>
            <person name="Op den Camp H."/>
            <person name="Overmann J."/>
            <person name="Amann R."/>
            <person name="Jetten M.S.M."/>
            <person name="Mascher T."/>
            <person name="Medema M.H."/>
            <person name="Devos D.P."/>
            <person name="Kaster A.-K."/>
            <person name="Ovreas L."/>
            <person name="Rohde M."/>
            <person name="Galperin M.Y."/>
            <person name="Jogler C."/>
        </authorList>
    </citation>
    <scope>NUCLEOTIDE SEQUENCE [LARGE SCALE GENOMIC DNA]</scope>
    <source>
        <strain evidence="1 2">Mal52</strain>
    </source>
</reference>
<dbReference type="Proteomes" id="UP000319383">
    <property type="component" value="Chromosome"/>
</dbReference>
<name>A0A517ZYC4_9PLAN</name>
<dbReference type="PANTHER" id="PTHR31252">
    <property type="entry name" value="DUF4419 DOMAIN-CONTAINING PROTEIN"/>
    <property type="match status" value="1"/>
</dbReference>
<dbReference type="InterPro" id="IPR025533">
    <property type="entry name" value="DUF4419"/>
</dbReference>
<evidence type="ECO:0008006" key="3">
    <source>
        <dbReference type="Google" id="ProtNLM"/>
    </source>
</evidence>
<evidence type="ECO:0000313" key="2">
    <source>
        <dbReference type="Proteomes" id="UP000319383"/>
    </source>
</evidence>
<protein>
    <recommendedName>
        <fullName evidence="3">DUF4419 domain-containing protein</fullName>
    </recommendedName>
</protein>
<dbReference type="EMBL" id="CP036276">
    <property type="protein sequence ID" value="QDU47465.1"/>
    <property type="molecule type" value="Genomic_DNA"/>
</dbReference>
<accession>A0A517ZYC4</accession>
<dbReference type="PANTHER" id="PTHR31252:SF11">
    <property type="entry name" value="DUF4419 DOMAIN-CONTAINING PROTEIN"/>
    <property type="match status" value="1"/>
</dbReference>
<proteinExistence type="predicted"/>
<evidence type="ECO:0000313" key="1">
    <source>
        <dbReference type="EMBL" id="QDU47465.1"/>
    </source>
</evidence>
<dbReference type="AlphaFoldDB" id="A0A517ZYC4"/>
<dbReference type="Pfam" id="PF14388">
    <property type="entry name" value="DUF4419"/>
    <property type="match status" value="1"/>
</dbReference>
<dbReference type="KEGG" id="sdyn:Mal52_59960"/>
<organism evidence="1 2">
    <name type="scientific">Symmachiella dynata</name>
    <dbReference type="NCBI Taxonomy" id="2527995"/>
    <lineage>
        <taxon>Bacteria</taxon>
        <taxon>Pseudomonadati</taxon>
        <taxon>Planctomycetota</taxon>
        <taxon>Planctomycetia</taxon>
        <taxon>Planctomycetales</taxon>
        <taxon>Planctomycetaceae</taxon>
        <taxon>Symmachiella</taxon>
    </lineage>
</organism>
<dbReference type="RefSeq" id="WP_145380278.1">
    <property type="nucleotide sequence ID" value="NZ_CP036276.1"/>
</dbReference>
<keyword evidence="2" id="KW-1185">Reference proteome</keyword>